<dbReference type="AlphaFoldDB" id="A0A4S8MD15"/>
<dbReference type="Proteomes" id="UP000297245">
    <property type="component" value="Unassembled WGS sequence"/>
</dbReference>
<evidence type="ECO:0000313" key="2">
    <source>
        <dbReference type="Proteomes" id="UP000297245"/>
    </source>
</evidence>
<dbReference type="EMBL" id="ML179104">
    <property type="protein sequence ID" value="THV00435.1"/>
    <property type="molecule type" value="Genomic_DNA"/>
</dbReference>
<protein>
    <submittedName>
        <fullName evidence="1">Uncharacterized protein</fullName>
    </submittedName>
</protein>
<accession>A0A4S8MD15</accession>
<keyword evidence="2" id="KW-1185">Reference proteome</keyword>
<proteinExistence type="predicted"/>
<sequence length="116" mass="13332">MCRETVQRANAIAPQHFRIFKELIVVAHPSKPLEMTPKGTPRRQISLKSYEEEIENAYKAVEESSQPHIRVPATWDMLSVMVFVSEVVNDILGFKVNDNDNFFKMGTDRSGSYHYS</sequence>
<name>A0A4S8MD15_DENBC</name>
<gene>
    <name evidence="1" type="ORF">K435DRAFT_657224</name>
</gene>
<dbReference type="Pfam" id="PF23562">
    <property type="entry name" value="AMP-binding_C_3"/>
    <property type="match status" value="1"/>
</dbReference>
<reference evidence="1 2" key="1">
    <citation type="journal article" date="2019" name="Nat. Ecol. Evol.">
        <title>Megaphylogeny resolves global patterns of mushroom evolution.</title>
        <authorList>
            <person name="Varga T."/>
            <person name="Krizsan K."/>
            <person name="Foldi C."/>
            <person name="Dima B."/>
            <person name="Sanchez-Garcia M."/>
            <person name="Sanchez-Ramirez S."/>
            <person name="Szollosi G.J."/>
            <person name="Szarkandi J.G."/>
            <person name="Papp V."/>
            <person name="Albert L."/>
            <person name="Andreopoulos W."/>
            <person name="Angelini C."/>
            <person name="Antonin V."/>
            <person name="Barry K.W."/>
            <person name="Bougher N.L."/>
            <person name="Buchanan P."/>
            <person name="Buyck B."/>
            <person name="Bense V."/>
            <person name="Catcheside P."/>
            <person name="Chovatia M."/>
            <person name="Cooper J."/>
            <person name="Damon W."/>
            <person name="Desjardin D."/>
            <person name="Finy P."/>
            <person name="Geml J."/>
            <person name="Haridas S."/>
            <person name="Hughes K."/>
            <person name="Justo A."/>
            <person name="Karasinski D."/>
            <person name="Kautmanova I."/>
            <person name="Kiss B."/>
            <person name="Kocsube S."/>
            <person name="Kotiranta H."/>
            <person name="LaButti K.M."/>
            <person name="Lechner B.E."/>
            <person name="Liimatainen K."/>
            <person name="Lipzen A."/>
            <person name="Lukacs Z."/>
            <person name="Mihaltcheva S."/>
            <person name="Morgado L.N."/>
            <person name="Niskanen T."/>
            <person name="Noordeloos M.E."/>
            <person name="Ohm R.A."/>
            <person name="Ortiz-Santana B."/>
            <person name="Ovrebo C."/>
            <person name="Racz N."/>
            <person name="Riley R."/>
            <person name="Savchenko A."/>
            <person name="Shiryaev A."/>
            <person name="Soop K."/>
            <person name="Spirin V."/>
            <person name="Szebenyi C."/>
            <person name="Tomsovsky M."/>
            <person name="Tulloss R.E."/>
            <person name="Uehling J."/>
            <person name="Grigoriev I.V."/>
            <person name="Vagvolgyi C."/>
            <person name="Papp T."/>
            <person name="Martin F.M."/>
            <person name="Miettinen O."/>
            <person name="Hibbett D.S."/>
            <person name="Nagy L.G."/>
        </authorList>
    </citation>
    <scope>NUCLEOTIDE SEQUENCE [LARGE SCALE GENOMIC DNA]</scope>
    <source>
        <strain evidence="1 2">CBS 962.96</strain>
    </source>
</reference>
<organism evidence="1 2">
    <name type="scientific">Dendrothele bispora (strain CBS 962.96)</name>
    <dbReference type="NCBI Taxonomy" id="1314807"/>
    <lineage>
        <taxon>Eukaryota</taxon>
        <taxon>Fungi</taxon>
        <taxon>Dikarya</taxon>
        <taxon>Basidiomycota</taxon>
        <taxon>Agaricomycotina</taxon>
        <taxon>Agaricomycetes</taxon>
        <taxon>Agaricomycetidae</taxon>
        <taxon>Agaricales</taxon>
        <taxon>Agaricales incertae sedis</taxon>
        <taxon>Dendrothele</taxon>
    </lineage>
</organism>
<evidence type="ECO:0000313" key="1">
    <source>
        <dbReference type="EMBL" id="THV00435.1"/>
    </source>
</evidence>
<dbReference type="OrthoDB" id="3066860at2759"/>